<dbReference type="PANTHER" id="PTHR44227">
    <property type="match status" value="1"/>
</dbReference>
<sequence length="596" mass="64043">MSALLQSAAGLMKAGQFAQAERLLADGLATHPGDVEARHLRAMALGQLGRFDEGRAEFNSLAKKHPAPHAVLSNLGNLERRAGNLSAAAEAYRASLQIQPGFADAEFNFAIVLSETGDHEQAAGLFQGLSERLPDPLAALNGLGNALSALERHDAAIAAFDRALALRGDAVGVRINRAAVCRNAGRLAESLSELDRACREAPGFAEAHYQRGNTLRTLGRTEDARAAYAEALRHAPGRVDIHRELASLAWESGAGQDATAAMDVQLAVRPDPDLALAKARILYRGGDLETARAALDQALSWAPDHAEALALRGEIRRVLRDGHAGLEDLEAAFAASEGRNCAIRHQLVEGRLAASDFAGALALLGKEPEAAHLQKHVALKALAWRGLGDPAYRDFYDYDRFTWAGTIRTPAGYDSLAAFNAELEAVIAKLHTTKAQPLEQTLYGGTQSPGRLWNEKDPVIAALADSLLEAADRFVAGLPHDPAHPFLRRKSNRLKLTGAWSVRLRSGGGHVDHVHPAGWISACYYVAVPQSVLDGERAGWLRLGASGVRGLDMAAERYLKPEPGRVIFFPSYMWHGVEPFAGDTLRVTAPFDLVPD</sequence>
<comment type="caution">
    <text evidence="4">The sequence shown here is derived from an EMBL/GenBank/DDBJ whole genome shotgun (WGS) entry which is preliminary data.</text>
</comment>
<name>A0ABU7M1S2_9PROT</name>
<evidence type="ECO:0000256" key="1">
    <source>
        <dbReference type="ARBA" id="ARBA00022737"/>
    </source>
</evidence>
<dbReference type="Pfam" id="PF13759">
    <property type="entry name" value="2OG-FeII_Oxy_5"/>
    <property type="match status" value="1"/>
</dbReference>
<protein>
    <submittedName>
        <fullName evidence="4">Tetratricopeptide repeat protein</fullName>
    </submittedName>
</protein>
<dbReference type="InterPro" id="IPR052346">
    <property type="entry name" value="O-mannosyl-transferase_TMTC"/>
</dbReference>
<dbReference type="PROSITE" id="PS50005">
    <property type="entry name" value="TPR"/>
    <property type="match status" value="3"/>
</dbReference>
<dbReference type="SMART" id="SM00028">
    <property type="entry name" value="TPR"/>
    <property type="match status" value="9"/>
</dbReference>
<keyword evidence="5" id="KW-1185">Reference proteome</keyword>
<dbReference type="RefSeq" id="WP_330197374.1">
    <property type="nucleotide sequence ID" value="NZ_JAZDRO010000010.1"/>
</dbReference>
<dbReference type="InterPro" id="IPR011990">
    <property type="entry name" value="TPR-like_helical_dom_sf"/>
</dbReference>
<gene>
    <name evidence="4" type="ORF">V0U35_13905</name>
</gene>
<dbReference type="Proteomes" id="UP001310692">
    <property type="component" value="Unassembled WGS sequence"/>
</dbReference>
<feature type="repeat" description="TPR" evidence="3">
    <location>
        <begin position="137"/>
        <end position="170"/>
    </location>
</feature>
<evidence type="ECO:0000256" key="3">
    <source>
        <dbReference type="PROSITE-ProRule" id="PRU00339"/>
    </source>
</evidence>
<dbReference type="EMBL" id="JAZDRO010000010">
    <property type="protein sequence ID" value="MEE2567769.1"/>
    <property type="molecule type" value="Genomic_DNA"/>
</dbReference>
<reference evidence="4 5" key="1">
    <citation type="submission" date="2024-01" db="EMBL/GenBank/DDBJ databases">
        <title>Hyphobacterium bacterium isolated from marine sediment.</title>
        <authorList>
            <person name="Zhao S."/>
        </authorList>
    </citation>
    <scope>NUCLEOTIDE SEQUENCE [LARGE SCALE GENOMIC DNA]</scope>
    <source>
        <strain evidence="4 5">Y60-23</strain>
    </source>
</reference>
<dbReference type="Pfam" id="PF07719">
    <property type="entry name" value="TPR_2"/>
    <property type="match status" value="1"/>
</dbReference>
<accession>A0ABU7M1S2</accession>
<evidence type="ECO:0000313" key="5">
    <source>
        <dbReference type="Proteomes" id="UP001310692"/>
    </source>
</evidence>
<dbReference type="Gene3D" id="1.25.40.10">
    <property type="entry name" value="Tetratricopeptide repeat domain"/>
    <property type="match status" value="1"/>
</dbReference>
<dbReference type="SUPFAM" id="SSF48452">
    <property type="entry name" value="TPR-like"/>
    <property type="match status" value="2"/>
</dbReference>
<evidence type="ECO:0000313" key="4">
    <source>
        <dbReference type="EMBL" id="MEE2567769.1"/>
    </source>
</evidence>
<keyword evidence="1" id="KW-0677">Repeat</keyword>
<dbReference type="InterPro" id="IPR019734">
    <property type="entry name" value="TPR_rpt"/>
</dbReference>
<dbReference type="InterPro" id="IPR012668">
    <property type="entry name" value="CHP02466"/>
</dbReference>
<organism evidence="4 5">
    <name type="scientific">Hyphobacterium marinum</name>
    <dbReference type="NCBI Taxonomy" id="3116574"/>
    <lineage>
        <taxon>Bacteria</taxon>
        <taxon>Pseudomonadati</taxon>
        <taxon>Pseudomonadota</taxon>
        <taxon>Alphaproteobacteria</taxon>
        <taxon>Maricaulales</taxon>
        <taxon>Maricaulaceae</taxon>
        <taxon>Hyphobacterium</taxon>
    </lineage>
</organism>
<dbReference type="InterPro" id="IPR013105">
    <property type="entry name" value="TPR_2"/>
</dbReference>
<dbReference type="Pfam" id="PF13432">
    <property type="entry name" value="TPR_16"/>
    <property type="match status" value="3"/>
</dbReference>
<feature type="repeat" description="TPR" evidence="3">
    <location>
        <begin position="69"/>
        <end position="102"/>
    </location>
</feature>
<keyword evidence="2 3" id="KW-0802">TPR repeat</keyword>
<dbReference type="PANTHER" id="PTHR44227:SF3">
    <property type="entry name" value="PROTEIN O-MANNOSYL-TRANSFERASE TMTC4"/>
    <property type="match status" value="1"/>
</dbReference>
<proteinExistence type="predicted"/>
<evidence type="ECO:0000256" key="2">
    <source>
        <dbReference type="ARBA" id="ARBA00022803"/>
    </source>
</evidence>
<feature type="repeat" description="TPR" evidence="3">
    <location>
        <begin position="205"/>
        <end position="238"/>
    </location>
</feature>
<dbReference type="Gene3D" id="2.60.120.620">
    <property type="entry name" value="q2cbj1_9rhob like domain"/>
    <property type="match status" value="1"/>
</dbReference>